<dbReference type="AlphaFoldDB" id="A0A921JQK2"/>
<comment type="caution">
    <text evidence="2">The sequence shown here is derived from an EMBL/GenBank/DDBJ whole genome shotgun (WGS) entry which is preliminary data.</text>
</comment>
<dbReference type="Gene3D" id="3.60.40.10">
    <property type="entry name" value="PPM-type phosphatase domain"/>
    <property type="match status" value="1"/>
</dbReference>
<protein>
    <submittedName>
        <fullName evidence="2">Protein phosphatase 2C domain-containing protein</fullName>
    </submittedName>
</protein>
<evidence type="ECO:0000313" key="2">
    <source>
        <dbReference type="EMBL" id="HJE51156.1"/>
    </source>
</evidence>
<gene>
    <name evidence="2" type="ORF">K8V15_04140</name>
</gene>
<feature type="non-terminal residue" evidence="2">
    <location>
        <position position="83"/>
    </location>
</feature>
<organism evidence="2 3">
    <name type="scientific">Tessaracoccus flavescens</name>
    <dbReference type="NCBI Taxonomy" id="399497"/>
    <lineage>
        <taxon>Bacteria</taxon>
        <taxon>Bacillati</taxon>
        <taxon>Actinomycetota</taxon>
        <taxon>Actinomycetes</taxon>
        <taxon>Propionibacteriales</taxon>
        <taxon>Propionibacteriaceae</taxon>
        <taxon>Tessaracoccus</taxon>
    </lineage>
</organism>
<dbReference type="SUPFAM" id="SSF81606">
    <property type="entry name" value="PP2C-like"/>
    <property type="match status" value="1"/>
</dbReference>
<dbReference type="InterPro" id="IPR036457">
    <property type="entry name" value="PPM-type-like_dom_sf"/>
</dbReference>
<accession>A0A921JQK2</accession>
<reference evidence="2" key="2">
    <citation type="submission" date="2021-09" db="EMBL/GenBank/DDBJ databases">
        <authorList>
            <person name="Gilroy R."/>
        </authorList>
    </citation>
    <scope>NUCLEOTIDE SEQUENCE</scope>
    <source>
        <strain evidence="2">ChiGjej3B3-7470</strain>
    </source>
</reference>
<dbReference type="InterPro" id="IPR001932">
    <property type="entry name" value="PPM-type_phosphatase-like_dom"/>
</dbReference>
<feature type="domain" description="PPM-type phosphatase" evidence="1">
    <location>
        <begin position="6"/>
        <end position="76"/>
    </location>
</feature>
<reference evidence="2" key="1">
    <citation type="journal article" date="2021" name="PeerJ">
        <title>Extensive microbial diversity within the chicken gut microbiome revealed by metagenomics and culture.</title>
        <authorList>
            <person name="Gilroy R."/>
            <person name="Ravi A."/>
            <person name="Getino M."/>
            <person name="Pursley I."/>
            <person name="Horton D.L."/>
            <person name="Alikhan N.F."/>
            <person name="Baker D."/>
            <person name="Gharbi K."/>
            <person name="Hall N."/>
            <person name="Watson M."/>
            <person name="Adriaenssens E.M."/>
            <person name="Foster-Nyarko E."/>
            <person name="Jarju S."/>
            <person name="Secka A."/>
            <person name="Antonio M."/>
            <person name="Oren A."/>
            <person name="Chaudhuri R.R."/>
            <person name="La Ragione R."/>
            <person name="Hildebrand F."/>
            <person name="Pallen M.J."/>
        </authorList>
    </citation>
    <scope>NUCLEOTIDE SEQUENCE</scope>
    <source>
        <strain evidence="2">ChiGjej3B3-7470</strain>
    </source>
</reference>
<evidence type="ECO:0000259" key="1">
    <source>
        <dbReference type="Pfam" id="PF13672"/>
    </source>
</evidence>
<proteinExistence type="predicted"/>
<evidence type="ECO:0000313" key="3">
    <source>
        <dbReference type="Proteomes" id="UP000712713"/>
    </source>
</evidence>
<dbReference type="EMBL" id="DYZF01000099">
    <property type="protein sequence ID" value="HJE51156.1"/>
    <property type="molecule type" value="Genomic_DNA"/>
</dbReference>
<dbReference type="Proteomes" id="UP000712713">
    <property type="component" value="Unassembled WGS sequence"/>
</dbReference>
<dbReference type="Pfam" id="PF13672">
    <property type="entry name" value="PP2C_2"/>
    <property type="match status" value="1"/>
</dbReference>
<name>A0A921JQK2_9ACTN</name>
<sequence>MGRRHHTNQDALCLAVRSTPPQAAVLAISDGVTTAEGSEVASLLAAETVVASLTGQSDADAPIKERMVDAFKAAHEAVMADRD</sequence>